<evidence type="ECO:0000313" key="4">
    <source>
        <dbReference type="EMBL" id="MDR5907417.1"/>
    </source>
</evidence>
<dbReference type="InterPro" id="IPR016181">
    <property type="entry name" value="Acyl_CoA_acyltransferase"/>
</dbReference>
<dbReference type="PANTHER" id="PTHR43072">
    <property type="entry name" value="N-ACETYLTRANSFERASE"/>
    <property type="match status" value="1"/>
</dbReference>
<evidence type="ECO:0000256" key="2">
    <source>
        <dbReference type="ARBA" id="ARBA00023315"/>
    </source>
</evidence>
<dbReference type="RefSeq" id="WP_309724759.1">
    <property type="nucleotide sequence ID" value="NZ_JARWAM010000018.1"/>
</dbReference>
<dbReference type="Gene3D" id="3.40.630.30">
    <property type="match status" value="1"/>
</dbReference>
<evidence type="ECO:0000313" key="5">
    <source>
        <dbReference type="Proteomes" id="UP001251374"/>
    </source>
</evidence>
<reference evidence="4 5" key="1">
    <citation type="submission" date="2023-04" db="EMBL/GenBank/DDBJ databases">
        <title>A long-awaited taxogenomic arrangement of the family Halomonadaceae.</title>
        <authorList>
            <person name="De La Haba R."/>
            <person name="Chuvochina M."/>
            <person name="Wittouck S."/>
            <person name="Arahal D.R."/>
            <person name="Sanchez-Porro C."/>
            <person name="Hugenholtz P."/>
            <person name="Ventosa A."/>
        </authorList>
    </citation>
    <scope>NUCLEOTIDE SEQUENCE [LARGE SCALE GENOMIC DNA]</scope>
    <source>
        <strain evidence="4 5">DSM 26770</strain>
    </source>
</reference>
<keyword evidence="5" id="KW-1185">Reference proteome</keyword>
<organism evidence="4 5">
    <name type="scientific">Franzmannia qiaohouensis</name>
    <dbReference type="NCBI Taxonomy" id="1329370"/>
    <lineage>
        <taxon>Bacteria</taxon>
        <taxon>Pseudomonadati</taxon>
        <taxon>Pseudomonadota</taxon>
        <taxon>Gammaproteobacteria</taxon>
        <taxon>Oceanospirillales</taxon>
        <taxon>Halomonadaceae</taxon>
        <taxon>Franzmannia</taxon>
    </lineage>
</organism>
<dbReference type="CDD" id="cd04301">
    <property type="entry name" value="NAT_SF"/>
    <property type="match status" value="1"/>
</dbReference>
<dbReference type="Pfam" id="PF13420">
    <property type="entry name" value="Acetyltransf_4"/>
    <property type="match status" value="1"/>
</dbReference>
<feature type="domain" description="N-acetyltransferase" evidence="3">
    <location>
        <begin position="1"/>
        <end position="164"/>
    </location>
</feature>
<comment type="caution">
    <text evidence="4">The sequence shown here is derived from an EMBL/GenBank/DDBJ whole genome shotgun (WGS) entry which is preliminary data.</text>
</comment>
<accession>A0ABU1HIU8</accession>
<evidence type="ECO:0000256" key="1">
    <source>
        <dbReference type="ARBA" id="ARBA00022679"/>
    </source>
</evidence>
<gene>
    <name evidence="4" type="ORF">QC821_19245</name>
</gene>
<dbReference type="EC" id="2.3.1.-" evidence="4"/>
<protein>
    <submittedName>
        <fullName evidence="4">GNAT family N-acetyltransferase</fullName>
        <ecNumber evidence="4">2.3.1.-</ecNumber>
    </submittedName>
</protein>
<keyword evidence="2 4" id="KW-0012">Acyltransferase</keyword>
<dbReference type="PANTHER" id="PTHR43072:SF23">
    <property type="entry name" value="UPF0039 PROTEIN C11D3.02C"/>
    <property type="match status" value="1"/>
</dbReference>
<dbReference type="Proteomes" id="UP001251374">
    <property type="component" value="Unassembled WGS sequence"/>
</dbReference>
<proteinExistence type="predicted"/>
<dbReference type="EMBL" id="JARWAM010000018">
    <property type="protein sequence ID" value="MDR5907417.1"/>
    <property type="molecule type" value="Genomic_DNA"/>
</dbReference>
<dbReference type="SUPFAM" id="SSF55729">
    <property type="entry name" value="Acyl-CoA N-acyltransferases (Nat)"/>
    <property type="match status" value="1"/>
</dbReference>
<sequence>MNVRHVIEDNFSEITEILNHYILHSDARYFESVPVSLSDRKSWLYTFNQQTPYQMLVAVSNGEVLGFCCSQKYRPEPAYNKTVEVSVYISPKSTSAGVGTSLYDTLFKSLESFDLHRAVAGIALPNVASLAFHHKFGFTEVGTFDEYGVKDGRFISATWLQKKL</sequence>
<evidence type="ECO:0000259" key="3">
    <source>
        <dbReference type="PROSITE" id="PS51186"/>
    </source>
</evidence>
<dbReference type="PROSITE" id="PS51186">
    <property type="entry name" value="GNAT"/>
    <property type="match status" value="1"/>
</dbReference>
<dbReference type="InterPro" id="IPR000182">
    <property type="entry name" value="GNAT_dom"/>
</dbReference>
<dbReference type="GO" id="GO:0016746">
    <property type="term" value="F:acyltransferase activity"/>
    <property type="evidence" value="ECO:0007669"/>
    <property type="project" value="UniProtKB-KW"/>
</dbReference>
<keyword evidence="1 4" id="KW-0808">Transferase</keyword>
<name>A0ABU1HIU8_9GAMM</name>